<name>A0ABW7NCD4_9BACT</name>
<proteinExistence type="predicted"/>
<sequence>MKTCHILCVALIYGIISCGPSKSEIEQRNKFVADSTARVDSIRKESLRIHYEKIEVGKQVKENYLKEILELNKAEILKAEKKLRQINEFQLGRSLSTKEQQIADQRNRISQLERLSSSIQAEIAKTKLFESHEFQSTPEGAVKHLFEASESGNLSKLRNLIDPYGEFTKDVAQIGFIEIFPEDSRSKFREMFKKGRIMGEPKVSNDTAEIEIAYGGSSNRLEVIKLVRRMGKWYFLDF</sequence>
<dbReference type="EMBL" id="JBIPKE010000019">
    <property type="protein sequence ID" value="MFH6985278.1"/>
    <property type="molecule type" value="Genomic_DNA"/>
</dbReference>
<keyword evidence="3" id="KW-1185">Reference proteome</keyword>
<organism evidence="2 3">
    <name type="scientific">Marinoscillum luteum</name>
    <dbReference type="NCBI Taxonomy" id="861051"/>
    <lineage>
        <taxon>Bacteria</taxon>
        <taxon>Pseudomonadati</taxon>
        <taxon>Bacteroidota</taxon>
        <taxon>Cytophagia</taxon>
        <taxon>Cytophagales</taxon>
        <taxon>Reichenbachiellaceae</taxon>
        <taxon>Marinoscillum</taxon>
    </lineage>
</organism>
<protein>
    <recommendedName>
        <fullName evidence="4">DUF4878 domain-containing protein</fullName>
    </recommendedName>
</protein>
<gene>
    <name evidence="2" type="ORF">ACHKAR_17630</name>
</gene>
<feature type="coiled-coil region" evidence="1">
    <location>
        <begin position="95"/>
        <end position="122"/>
    </location>
</feature>
<keyword evidence="1" id="KW-0175">Coiled coil</keyword>
<comment type="caution">
    <text evidence="2">The sequence shown here is derived from an EMBL/GenBank/DDBJ whole genome shotgun (WGS) entry which is preliminary data.</text>
</comment>
<dbReference type="PROSITE" id="PS51257">
    <property type="entry name" value="PROKAR_LIPOPROTEIN"/>
    <property type="match status" value="1"/>
</dbReference>
<evidence type="ECO:0000313" key="2">
    <source>
        <dbReference type="EMBL" id="MFH6985278.1"/>
    </source>
</evidence>
<dbReference type="RefSeq" id="WP_395418763.1">
    <property type="nucleotide sequence ID" value="NZ_JBIPKE010000019.1"/>
</dbReference>
<evidence type="ECO:0000313" key="3">
    <source>
        <dbReference type="Proteomes" id="UP001610063"/>
    </source>
</evidence>
<dbReference type="Proteomes" id="UP001610063">
    <property type="component" value="Unassembled WGS sequence"/>
</dbReference>
<accession>A0ABW7NCD4</accession>
<reference evidence="2 3" key="1">
    <citation type="journal article" date="2013" name="Int. J. Syst. Evol. Microbiol.">
        <title>Marinoscillum luteum sp. nov., isolated from marine sediment.</title>
        <authorList>
            <person name="Cha I.T."/>
            <person name="Park S.J."/>
            <person name="Kim S.J."/>
            <person name="Kim J.G."/>
            <person name="Jung M.Y."/>
            <person name="Shin K.S."/>
            <person name="Kwon K.K."/>
            <person name="Yang S.H."/>
            <person name="Seo Y.S."/>
            <person name="Rhee S.K."/>
        </authorList>
    </citation>
    <scope>NUCLEOTIDE SEQUENCE [LARGE SCALE GENOMIC DNA]</scope>
    <source>
        <strain evidence="2 3">KCTC 23939</strain>
    </source>
</reference>
<evidence type="ECO:0000256" key="1">
    <source>
        <dbReference type="SAM" id="Coils"/>
    </source>
</evidence>
<evidence type="ECO:0008006" key="4">
    <source>
        <dbReference type="Google" id="ProtNLM"/>
    </source>
</evidence>